<evidence type="ECO:0000313" key="9">
    <source>
        <dbReference type="Proteomes" id="UP000801492"/>
    </source>
</evidence>
<evidence type="ECO:0000256" key="1">
    <source>
        <dbReference type="ARBA" id="ARBA00004123"/>
    </source>
</evidence>
<feature type="region of interest" description="Disordered" evidence="6">
    <location>
        <begin position="1"/>
        <end position="21"/>
    </location>
</feature>
<dbReference type="Proteomes" id="UP000801492">
    <property type="component" value="Unassembled WGS sequence"/>
</dbReference>
<sequence length="390" mass="43867">MDGAPFEDPNFPDYSNQPLPSLNSTLLQNKNNQENLSAHSIQMMLGLQQQQDVFSNMNTTLDYKGSSQKLDSSGMHHDLGPLFQQGSLESMSNAGSNGVKRKNEDIVLLQSQSLTSSEIPTTTTSGTAKKNDKKKADNNGVKKKKTRTTFTAFQLEELERAFERAPYPDVFAREELALKLNLSESRVQVWFQNRRAKWRKREPPRKTGYISSNSPNSNITNFNNTLSPFTQANTLNTSTPVDTWSYQSSYDLGPHLNLLNSSTTPYSGFGSPQNGYSYMLNSHDSQLFGAPMRSHEYATPLANQSPPMSRDYSMLQSHSPTADENSIGVKIEYVNHSLNGSPERYTNMSPKYDTELMHEVKQGDFDNRIKDSIKIETTNQNYVTLPPFLN</sequence>
<evidence type="ECO:0000256" key="4">
    <source>
        <dbReference type="ARBA" id="ARBA00023242"/>
    </source>
</evidence>
<dbReference type="SMART" id="SM00389">
    <property type="entry name" value="HOX"/>
    <property type="match status" value="1"/>
</dbReference>
<evidence type="ECO:0000256" key="2">
    <source>
        <dbReference type="ARBA" id="ARBA00023125"/>
    </source>
</evidence>
<dbReference type="InterPro" id="IPR001356">
    <property type="entry name" value="HD"/>
</dbReference>
<feature type="domain" description="Homeobox" evidence="7">
    <location>
        <begin position="143"/>
        <end position="205"/>
    </location>
</feature>
<dbReference type="CDD" id="cd00086">
    <property type="entry name" value="homeodomain"/>
    <property type="match status" value="1"/>
</dbReference>
<dbReference type="InterPro" id="IPR009057">
    <property type="entry name" value="Homeodomain-like_sf"/>
</dbReference>
<dbReference type="InterPro" id="IPR017970">
    <property type="entry name" value="Homeobox_CS"/>
</dbReference>
<dbReference type="EMBL" id="VTPC01000864">
    <property type="protein sequence ID" value="KAF2904090.1"/>
    <property type="molecule type" value="Genomic_DNA"/>
</dbReference>
<keyword evidence="2 5" id="KW-0238">DNA-binding</keyword>
<evidence type="ECO:0000256" key="3">
    <source>
        <dbReference type="ARBA" id="ARBA00023155"/>
    </source>
</evidence>
<dbReference type="PANTHER" id="PTHR24329">
    <property type="entry name" value="HOMEOBOX PROTEIN ARISTALESS"/>
    <property type="match status" value="1"/>
</dbReference>
<comment type="subcellular location">
    <subcellularLocation>
        <location evidence="1 5">Nucleus</location>
    </subcellularLocation>
</comment>
<proteinExistence type="predicted"/>
<dbReference type="GO" id="GO:0005634">
    <property type="term" value="C:nucleus"/>
    <property type="evidence" value="ECO:0007669"/>
    <property type="project" value="UniProtKB-SubCell"/>
</dbReference>
<evidence type="ECO:0000259" key="7">
    <source>
        <dbReference type="SMART" id="SM00389"/>
    </source>
</evidence>
<evidence type="ECO:0000256" key="5">
    <source>
        <dbReference type="RuleBase" id="RU000682"/>
    </source>
</evidence>
<dbReference type="FunFam" id="1.10.10.60:FF:000252">
    <property type="entry name" value="Retinal homeobox protein Rx-B"/>
    <property type="match status" value="1"/>
</dbReference>
<evidence type="ECO:0000313" key="8">
    <source>
        <dbReference type="EMBL" id="KAF2904090.1"/>
    </source>
</evidence>
<keyword evidence="3 5" id="KW-0371">Homeobox</keyword>
<accession>A0A8K0DPG0</accession>
<feature type="compositionally biased region" description="Polar residues" evidence="6">
    <location>
        <begin position="112"/>
        <end position="125"/>
    </location>
</feature>
<comment type="caution">
    <text evidence="8">The sequence shown here is derived from an EMBL/GenBank/DDBJ whole genome shotgun (WGS) entry which is preliminary data.</text>
</comment>
<keyword evidence="4 5" id="KW-0539">Nucleus</keyword>
<dbReference type="InterPro" id="IPR050649">
    <property type="entry name" value="Paired_Homeobox_TFs"/>
</dbReference>
<dbReference type="OrthoDB" id="6159439at2759"/>
<dbReference type="GO" id="GO:0000981">
    <property type="term" value="F:DNA-binding transcription factor activity, RNA polymerase II-specific"/>
    <property type="evidence" value="ECO:0007669"/>
    <property type="project" value="InterPro"/>
</dbReference>
<dbReference type="Pfam" id="PF00046">
    <property type="entry name" value="Homeodomain"/>
    <property type="match status" value="1"/>
</dbReference>
<protein>
    <recommendedName>
        <fullName evidence="7">Homeobox domain-containing protein</fullName>
    </recommendedName>
</protein>
<reference evidence="8" key="1">
    <citation type="submission" date="2019-08" db="EMBL/GenBank/DDBJ databases">
        <title>The genome of the North American firefly Photinus pyralis.</title>
        <authorList>
            <consortium name="Photinus pyralis genome working group"/>
            <person name="Fallon T.R."/>
            <person name="Sander Lower S.E."/>
            <person name="Weng J.-K."/>
        </authorList>
    </citation>
    <scope>NUCLEOTIDE SEQUENCE</scope>
    <source>
        <strain evidence="8">TRF0915ILg1</strain>
        <tissue evidence="8">Whole body</tissue>
    </source>
</reference>
<feature type="region of interest" description="Disordered" evidence="6">
    <location>
        <begin position="112"/>
        <end position="143"/>
    </location>
</feature>
<evidence type="ECO:0000256" key="6">
    <source>
        <dbReference type="SAM" id="MobiDB-lite"/>
    </source>
</evidence>
<dbReference type="AlphaFoldDB" id="A0A8K0DPG0"/>
<dbReference type="SUPFAM" id="SSF46689">
    <property type="entry name" value="Homeodomain-like"/>
    <property type="match status" value="1"/>
</dbReference>
<dbReference type="Gene3D" id="1.10.10.60">
    <property type="entry name" value="Homeodomain-like"/>
    <property type="match status" value="1"/>
</dbReference>
<name>A0A8K0DPG0_IGNLU</name>
<dbReference type="GO" id="GO:0000977">
    <property type="term" value="F:RNA polymerase II transcription regulatory region sequence-specific DNA binding"/>
    <property type="evidence" value="ECO:0007669"/>
    <property type="project" value="TreeGrafter"/>
</dbReference>
<organism evidence="8 9">
    <name type="scientific">Ignelater luminosus</name>
    <name type="common">Cucubano</name>
    <name type="synonym">Pyrophorus luminosus</name>
    <dbReference type="NCBI Taxonomy" id="2038154"/>
    <lineage>
        <taxon>Eukaryota</taxon>
        <taxon>Metazoa</taxon>
        <taxon>Ecdysozoa</taxon>
        <taxon>Arthropoda</taxon>
        <taxon>Hexapoda</taxon>
        <taxon>Insecta</taxon>
        <taxon>Pterygota</taxon>
        <taxon>Neoptera</taxon>
        <taxon>Endopterygota</taxon>
        <taxon>Coleoptera</taxon>
        <taxon>Polyphaga</taxon>
        <taxon>Elateriformia</taxon>
        <taxon>Elateroidea</taxon>
        <taxon>Elateridae</taxon>
        <taxon>Agrypninae</taxon>
        <taxon>Pyrophorini</taxon>
        <taxon>Ignelater</taxon>
    </lineage>
</organism>
<dbReference type="PROSITE" id="PS00027">
    <property type="entry name" value="HOMEOBOX_1"/>
    <property type="match status" value="1"/>
</dbReference>
<keyword evidence="9" id="KW-1185">Reference proteome</keyword>
<dbReference type="PANTHER" id="PTHR24329:SF543">
    <property type="entry name" value="FI01017P-RELATED"/>
    <property type="match status" value="1"/>
</dbReference>
<gene>
    <name evidence="8" type="ORF">ILUMI_02085</name>
</gene>